<dbReference type="SMART" id="SM00564">
    <property type="entry name" value="PQQ"/>
    <property type="match status" value="7"/>
</dbReference>
<accession>A0ABT1NVT3</accession>
<dbReference type="EMBL" id="JACASI010000008">
    <property type="protein sequence ID" value="MCQ3827985.1"/>
    <property type="molecule type" value="Genomic_DNA"/>
</dbReference>
<evidence type="ECO:0000313" key="6">
    <source>
        <dbReference type="EMBL" id="MCQ3827985.1"/>
    </source>
</evidence>
<dbReference type="HAMAP" id="MF_00923">
    <property type="entry name" value="OM_assembly_BamB"/>
    <property type="match status" value="1"/>
</dbReference>
<dbReference type="InterPro" id="IPR002372">
    <property type="entry name" value="PQQ_rpt_dom"/>
</dbReference>
<dbReference type="RefSeq" id="WP_255872901.1">
    <property type="nucleotide sequence ID" value="NZ_JACASI010000008.1"/>
</dbReference>
<dbReference type="PANTHER" id="PTHR34512">
    <property type="entry name" value="CELL SURFACE PROTEIN"/>
    <property type="match status" value="1"/>
</dbReference>
<organism evidence="6 7">
    <name type="scientific">Microbulbifer elongatus</name>
    <dbReference type="NCBI Taxonomy" id="86173"/>
    <lineage>
        <taxon>Bacteria</taxon>
        <taxon>Pseudomonadati</taxon>
        <taxon>Pseudomonadota</taxon>
        <taxon>Gammaproteobacteria</taxon>
        <taxon>Cellvibrionales</taxon>
        <taxon>Microbulbiferaceae</taxon>
        <taxon>Microbulbifer</taxon>
    </lineage>
</organism>
<keyword evidence="3 4" id="KW-0998">Cell outer membrane</keyword>
<dbReference type="PANTHER" id="PTHR34512:SF30">
    <property type="entry name" value="OUTER MEMBRANE PROTEIN ASSEMBLY FACTOR BAMB"/>
    <property type="match status" value="1"/>
</dbReference>
<gene>
    <name evidence="4 6" type="primary">bamB</name>
    <name evidence="6" type="ORF">HXX02_00860</name>
</gene>
<comment type="function">
    <text evidence="4">Part of the outer membrane protein assembly complex, which is involved in assembly and insertion of beta-barrel proteins into the outer membrane.</text>
</comment>
<keyword evidence="7" id="KW-1185">Reference proteome</keyword>
<protein>
    <recommendedName>
        <fullName evidence="4">Outer membrane protein assembly factor BamB</fullName>
    </recommendedName>
</protein>
<keyword evidence="2 4" id="KW-0472">Membrane</keyword>
<feature type="domain" description="Pyrrolo-quinoline quinone repeat" evidence="5">
    <location>
        <begin position="88"/>
        <end position="319"/>
    </location>
</feature>
<dbReference type="InterPro" id="IPR017687">
    <property type="entry name" value="BamB"/>
</dbReference>
<dbReference type="NCBIfam" id="TIGR03300">
    <property type="entry name" value="assembly_YfgL"/>
    <property type="match status" value="1"/>
</dbReference>
<proteinExistence type="inferred from homology"/>
<dbReference type="InterPro" id="IPR018391">
    <property type="entry name" value="PQQ_b-propeller_rpt"/>
</dbReference>
<dbReference type="Pfam" id="PF13360">
    <property type="entry name" value="PQQ_2"/>
    <property type="match status" value="1"/>
</dbReference>
<comment type="caution">
    <text evidence="6">The sequence shown here is derived from an EMBL/GenBank/DDBJ whole genome shotgun (WGS) entry which is preliminary data.</text>
</comment>
<dbReference type="Gene3D" id="2.130.10.10">
    <property type="entry name" value="YVTN repeat-like/Quinoprotein amine dehydrogenase"/>
    <property type="match status" value="1"/>
</dbReference>
<comment type="similarity">
    <text evidence="4">Belongs to the BamB family.</text>
</comment>
<comment type="subunit">
    <text evidence="4">Part of the Bam complex.</text>
</comment>
<sequence>MISTHTGNQFATGKTLNRFLAVALAAVISACASNEEKEDTDPVELTEIHESVQLREVWSTNIGDIDALRYAMLKPGIIDGKVIAANSDGDVYALDRATGKRLWRTDIDQSIGGGVGVGLGIAVVADFRGRVVALDLNSGEQRWSTQLSGEVVATPAVGAGMVVVQTVDGKLLGLDASTGEQRWRHNTALPVLTLRGTSSPVITGGVVFAGLDNGKLIALSASDGLTRWEQRVAIPQGSAELERVVDIDGAPLVRGELVFAASYQGRVVALSREDGRGLWARDASTNHGVAVGAGQVFLSGADGSVHAYNVGNGQIQWTNSELLRRELSGPAYFGDVVVVGDLEGYLHALDPSSGRFVGRTRIDRDPIRIPLLADGDLLFALSDDGELVALRLER</sequence>
<evidence type="ECO:0000256" key="3">
    <source>
        <dbReference type="ARBA" id="ARBA00023237"/>
    </source>
</evidence>
<evidence type="ECO:0000256" key="1">
    <source>
        <dbReference type="ARBA" id="ARBA00022729"/>
    </source>
</evidence>
<name>A0ABT1NVT3_9GAMM</name>
<dbReference type="InterPro" id="IPR015943">
    <property type="entry name" value="WD40/YVTN_repeat-like_dom_sf"/>
</dbReference>
<dbReference type="InterPro" id="IPR011047">
    <property type="entry name" value="Quinoprotein_ADH-like_sf"/>
</dbReference>
<evidence type="ECO:0000313" key="7">
    <source>
        <dbReference type="Proteomes" id="UP001205566"/>
    </source>
</evidence>
<reference evidence="6" key="1">
    <citation type="thesis" date="2020" institute="Technische Universitat Dresden" country="Dresden, Germany">
        <title>The Agarolytic System of Microbulbifer elongatus PORT2, Isolated from Batu Karas, Pangandaran West Java Indonesia.</title>
        <authorList>
            <person name="Anggraeni S.R."/>
        </authorList>
    </citation>
    <scope>NUCLEOTIDE SEQUENCE</scope>
    <source>
        <strain evidence="6">PORT2</strain>
    </source>
</reference>
<evidence type="ECO:0000256" key="2">
    <source>
        <dbReference type="ARBA" id="ARBA00023136"/>
    </source>
</evidence>
<evidence type="ECO:0000259" key="5">
    <source>
        <dbReference type="Pfam" id="PF13360"/>
    </source>
</evidence>
<dbReference type="Proteomes" id="UP001205566">
    <property type="component" value="Unassembled WGS sequence"/>
</dbReference>
<dbReference type="SUPFAM" id="SSF50998">
    <property type="entry name" value="Quinoprotein alcohol dehydrogenase-like"/>
    <property type="match status" value="1"/>
</dbReference>
<evidence type="ECO:0000256" key="4">
    <source>
        <dbReference type="HAMAP-Rule" id="MF_00923"/>
    </source>
</evidence>
<comment type="subcellular location">
    <subcellularLocation>
        <location evidence="4">Cell outer membrane</location>
    </subcellularLocation>
</comment>
<keyword evidence="1 4" id="KW-0732">Signal</keyword>